<feature type="domain" description="Tyrosine specific protein phosphatases" evidence="7">
    <location>
        <begin position="394"/>
        <end position="451"/>
    </location>
</feature>
<dbReference type="EC" id="3.1.3.48" evidence="2"/>
<feature type="domain" description="Tyrosine-protein phosphatase" evidence="6">
    <location>
        <begin position="314"/>
        <end position="474"/>
    </location>
</feature>
<feature type="compositionally biased region" description="Polar residues" evidence="5">
    <location>
        <begin position="11"/>
        <end position="24"/>
    </location>
</feature>
<dbReference type="PROSITE" id="PS50056">
    <property type="entry name" value="TYR_PHOSPHATASE_2"/>
    <property type="match status" value="1"/>
</dbReference>
<dbReference type="InterPro" id="IPR000387">
    <property type="entry name" value="Tyr_Pase_dom"/>
</dbReference>
<dbReference type="Pfam" id="PF00782">
    <property type="entry name" value="DSPc"/>
    <property type="match status" value="1"/>
</dbReference>
<evidence type="ECO:0000313" key="9">
    <source>
        <dbReference type="Proteomes" id="UP001310594"/>
    </source>
</evidence>
<evidence type="ECO:0000256" key="1">
    <source>
        <dbReference type="ARBA" id="ARBA00008601"/>
    </source>
</evidence>
<evidence type="ECO:0000313" key="8">
    <source>
        <dbReference type="EMBL" id="KAK5696014.1"/>
    </source>
</evidence>
<evidence type="ECO:0000256" key="5">
    <source>
        <dbReference type="SAM" id="MobiDB-lite"/>
    </source>
</evidence>
<dbReference type="GO" id="GO:0033550">
    <property type="term" value="F:MAP kinase tyrosine phosphatase activity"/>
    <property type="evidence" value="ECO:0007669"/>
    <property type="project" value="TreeGrafter"/>
</dbReference>
<dbReference type="PANTHER" id="PTHR10159">
    <property type="entry name" value="DUAL SPECIFICITY PROTEIN PHOSPHATASE"/>
    <property type="match status" value="1"/>
</dbReference>
<evidence type="ECO:0000256" key="2">
    <source>
        <dbReference type="ARBA" id="ARBA00013064"/>
    </source>
</evidence>
<organism evidence="8 9">
    <name type="scientific">Elasticomyces elasticus</name>
    <dbReference type="NCBI Taxonomy" id="574655"/>
    <lineage>
        <taxon>Eukaryota</taxon>
        <taxon>Fungi</taxon>
        <taxon>Dikarya</taxon>
        <taxon>Ascomycota</taxon>
        <taxon>Pezizomycotina</taxon>
        <taxon>Dothideomycetes</taxon>
        <taxon>Dothideomycetidae</taxon>
        <taxon>Mycosphaerellales</taxon>
        <taxon>Teratosphaeriaceae</taxon>
        <taxon>Elasticomyces</taxon>
    </lineage>
</organism>
<dbReference type="InterPro" id="IPR020422">
    <property type="entry name" value="TYR_PHOSPHATASE_DUAL_dom"/>
</dbReference>
<dbReference type="AlphaFoldDB" id="A0AAN7W762"/>
<gene>
    <name evidence="8" type="primary">CPP1</name>
    <name evidence="8" type="ORF">LTR97_008434</name>
</gene>
<evidence type="ECO:0000259" key="6">
    <source>
        <dbReference type="PROSITE" id="PS50054"/>
    </source>
</evidence>
<keyword evidence="4" id="KW-0904">Protein phosphatase</keyword>
<protein>
    <recommendedName>
        <fullName evidence="2">protein-tyrosine-phosphatase</fullName>
        <ecNumber evidence="2">3.1.3.48</ecNumber>
    </recommendedName>
</protein>
<dbReference type="PROSITE" id="PS00383">
    <property type="entry name" value="TYR_PHOSPHATASE_1"/>
    <property type="match status" value="1"/>
</dbReference>
<dbReference type="SUPFAM" id="SSF52799">
    <property type="entry name" value="(Phosphotyrosine protein) phosphatases II"/>
    <property type="match status" value="1"/>
</dbReference>
<dbReference type="GO" id="GO:0005634">
    <property type="term" value="C:nucleus"/>
    <property type="evidence" value="ECO:0007669"/>
    <property type="project" value="TreeGrafter"/>
</dbReference>
<feature type="compositionally biased region" description="Polar residues" evidence="5">
    <location>
        <begin position="609"/>
        <end position="621"/>
    </location>
</feature>
<feature type="region of interest" description="Disordered" evidence="5">
    <location>
        <begin position="1"/>
        <end position="134"/>
    </location>
</feature>
<evidence type="ECO:0000256" key="4">
    <source>
        <dbReference type="ARBA" id="ARBA00022912"/>
    </source>
</evidence>
<dbReference type="InterPro" id="IPR029021">
    <property type="entry name" value="Prot-tyrosine_phosphatase-like"/>
</dbReference>
<feature type="compositionally biased region" description="Low complexity" evidence="5">
    <location>
        <begin position="43"/>
        <end position="54"/>
    </location>
</feature>
<dbReference type="GO" id="GO:0043409">
    <property type="term" value="P:negative regulation of MAPK cascade"/>
    <property type="evidence" value="ECO:0007669"/>
    <property type="project" value="TreeGrafter"/>
</dbReference>
<keyword evidence="3 8" id="KW-0378">Hydrolase</keyword>
<reference evidence="8" key="1">
    <citation type="submission" date="2023-08" db="EMBL/GenBank/DDBJ databases">
        <title>Black Yeasts Isolated from many extreme environments.</title>
        <authorList>
            <person name="Coleine C."/>
            <person name="Stajich J.E."/>
            <person name="Selbmann L."/>
        </authorList>
    </citation>
    <scope>NUCLEOTIDE SEQUENCE</scope>
    <source>
        <strain evidence="8">CCFEE 5810</strain>
    </source>
</reference>
<sequence length="804" mass="86477">MTQSEEHTADQEQSSPPSTSNQHLLPTDHPAKSFYKFHHHSISDSTAYSSNDSSPTTTISTVDDSSATEPSPGSSPDSPPPSTFEPGMLRARTSDEAQGTFFELQKQPPARKGRNLKNLAVDTSRNNGRAASTTSLPLTLQPLHADTMPSIISPAFVKPPSPPKRKPSNLGLTLRTPGSKAVPQEMKLAIPPTPAFGRPSTLRHFQSSPSLPVLPGLHSNTDMLRRANRPAMLETIFSPIEPPSAIPVVQEEEQNFDVPLSREEKPDAYPDGPICVYTPYVDLYLEPTAGQCRQYDVVMNVASEVLNPLIEHAEVVNAEPEIRIDGGGGIQFAPRRVQLEVPGAPDSTIANECSPTTPKATPLSPSFPAEAHGKFGKEPEYIHIPWEHNSDIVPDLLRLCKLIEERISQGKRVLVHCQCGVSRSASLVVAYGLYKNPTMSVQEAYDAVKARSKWIGPNMNLIMQLQEFRTSLARGGLLPTNRLLTPITPSSAMSDWRGPFSMSPLGPSRTAPLPVSNTDSAQQVMPSNDRTAVTPGPSSAPLHQMRNQAAIPVPTRLTRAVSTSKRASAYVDPSGHVIPVLQIVAADSVESTPEKITAPPTDLFREDSGSTTPTDPLSSPRSAEFAMTPLIPSKSVESADDFGILSPTTEFSSSPFDRPALLASLGMGSMQPEDTPRRALSLRSQPKPQPASTTSGLAPSPAGKLRGRISSPSLREQQRLKSFQAQIEAKLSLTNGASSPTVGGVDDALMSPRATEFTKNPFAFPAIVPDTQEPNFTPNEPASDPRSPAQAGVNPITRHISDVL</sequence>
<evidence type="ECO:0000259" key="7">
    <source>
        <dbReference type="PROSITE" id="PS50056"/>
    </source>
</evidence>
<dbReference type="PROSITE" id="PS50054">
    <property type="entry name" value="TYR_PHOSPHATASE_DUAL"/>
    <property type="match status" value="1"/>
</dbReference>
<dbReference type="PANTHER" id="PTHR10159:SF519">
    <property type="entry name" value="DUAL SPECIFICITY PROTEIN PHOSPHATASE MPK3"/>
    <property type="match status" value="1"/>
</dbReference>
<dbReference type="SMART" id="SM00195">
    <property type="entry name" value="DSPc"/>
    <property type="match status" value="1"/>
</dbReference>
<dbReference type="GO" id="GO:0008330">
    <property type="term" value="F:protein tyrosine/threonine phosphatase activity"/>
    <property type="evidence" value="ECO:0007669"/>
    <property type="project" value="TreeGrafter"/>
</dbReference>
<dbReference type="GO" id="GO:0005829">
    <property type="term" value="C:cytosol"/>
    <property type="evidence" value="ECO:0007669"/>
    <property type="project" value="TreeGrafter"/>
</dbReference>
<evidence type="ECO:0000256" key="3">
    <source>
        <dbReference type="ARBA" id="ARBA00022801"/>
    </source>
</evidence>
<dbReference type="CDD" id="cd14521">
    <property type="entry name" value="DSP_fungal_SDP1-like"/>
    <property type="match status" value="1"/>
</dbReference>
<feature type="compositionally biased region" description="Polar residues" evidence="5">
    <location>
        <begin position="516"/>
        <end position="531"/>
    </location>
</feature>
<feature type="region of interest" description="Disordered" evidence="5">
    <location>
        <begin position="516"/>
        <end position="542"/>
    </location>
</feature>
<comment type="similarity">
    <text evidence="1">Belongs to the protein-tyrosine phosphatase family. Non-receptor class dual specificity subfamily.</text>
</comment>
<proteinExistence type="inferred from homology"/>
<dbReference type="InterPro" id="IPR016130">
    <property type="entry name" value="Tyr_Pase_AS"/>
</dbReference>
<dbReference type="Proteomes" id="UP001310594">
    <property type="component" value="Unassembled WGS sequence"/>
</dbReference>
<dbReference type="Gene3D" id="3.90.190.10">
    <property type="entry name" value="Protein tyrosine phosphatase superfamily"/>
    <property type="match status" value="1"/>
</dbReference>
<name>A0AAN7W762_9PEZI</name>
<dbReference type="EMBL" id="JAVRQU010000013">
    <property type="protein sequence ID" value="KAK5696014.1"/>
    <property type="molecule type" value="Genomic_DNA"/>
</dbReference>
<feature type="region of interest" description="Disordered" evidence="5">
    <location>
        <begin position="589"/>
        <end position="622"/>
    </location>
</feature>
<comment type="caution">
    <text evidence="8">The sequence shown here is derived from an EMBL/GenBank/DDBJ whole genome shotgun (WGS) entry which is preliminary data.</text>
</comment>
<feature type="region of interest" description="Disordered" evidence="5">
    <location>
        <begin position="666"/>
        <end position="709"/>
    </location>
</feature>
<feature type="region of interest" description="Disordered" evidence="5">
    <location>
        <begin position="765"/>
        <end position="804"/>
    </location>
</feature>
<feature type="compositionally biased region" description="Polar residues" evidence="5">
    <location>
        <begin position="55"/>
        <end position="69"/>
    </location>
</feature>
<dbReference type="GO" id="GO:0017017">
    <property type="term" value="F:MAP kinase tyrosine/serine/threonine phosphatase activity"/>
    <property type="evidence" value="ECO:0007669"/>
    <property type="project" value="TreeGrafter"/>
</dbReference>
<feature type="compositionally biased region" description="Polar residues" evidence="5">
    <location>
        <begin position="682"/>
        <end position="697"/>
    </location>
</feature>
<accession>A0AAN7W762</accession>
<feature type="region of interest" description="Disordered" evidence="5">
    <location>
        <begin position="153"/>
        <end position="177"/>
    </location>
</feature>
<feature type="compositionally biased region" description="Basic and acidic residues" evidence="5">
    <location>
        <begin position="1"/>
        <end position="10"/>
    </location>
</feature>
<dbReference type="InterPro" id="IPR000340">
    <property type="entry name" value="Dual-sp_phosphatase_cat-dom"/>
</dbReference>
<feature type="compositionally biased region" description="Polar residues" evidence="5">
    <location>
        <begin position="121"/>
        <end position="131"/>
    </location>
</feature>